<keyword evidence="2" id="KW-0812">Transmembrane</keyword>
<name>A0A397J4Q5_9GLOM</name>
<gene>
    <name evidence="8" type="ORF">Glove_99g374</name>
</gene>
<proteinExistence type="predicted"/>
<dbReference type="EMBL" id="PQFF01000092">
    <property type="protein sequence ID" value="RHZ83061.1"/>
    <property type="molecule type" value="Genomic_DNA"/>
</dbReference>
<evidence type="ECO:0000259" key="7">
    <source>
        <dbReference type="Pfam" id="PF08016"/>
    </source>
</evidence>
<reference evidence="8 9" key="1">
    <citation type="submission" date="2018-08" db="EMBL/GenBank/DDBJ databases">
        <title>Genome and evolution of the arbuscular mycorrhizal fungus Diversispora epigaea (formerly Glomus versiforme) and its bacterial endosymbionts.</title>
        <authorList>
            <person name="Sun X."/>
            <person name="Fei Z."/>
            <person name="Harrison M."/>
        </authorList>
    </citation>
    <scope>NUCLEOTIDE SEQUENCE [LARGE SCALE GENOMIC DNA]</scope>
    <source>
        <strain evidence="8 9">IT104</strain>
    </source>
</reference>
<dbReference type="GO" id="GO:0098703">
    <property type="term" value="P:calcium ion import across plasma membrane"/>
    <property type="evidence" value="ECO:0007669"/>
    <property type="project" value="TreeGrafter"/>
</dbReference>
<evidence type="ECO:0000313" key="9">
    <source>
        <dbReference type="Proteomes" id="UP000266861"/>
    </source>
</evidence>
<evidence type="ECO:0000313" key="8">
    <source>
        <dbReference type="EMBL" id="RHZ83061.1"/>
    </source>
</evidence>
<dbReference type="InterPro" id="IPR024862">
    <property type="entry name" value="TRPV"/>
</dbReference>
<evidence type="ECO:0000256" key="3">
    <source>
        <dbReference type="ARBA" id="ARBA00022737"/>
    </source>
</evidence>
<dbReference type="AlphaFoldDB" id="A0A397J4Q5"/>
<keyword evidence="3" id="KW-0677">Repeat</keyword>
<comment type="caution">
    <text evidence="8">The sequence shown here is derived from an EMBL/GenBank/DDBJ whole genome shotgun (WGS) entry which is preliminary data.</text>
</comment>
<dbReference type="InterPro" id="IPR013122">
    <property type="entry name" value="PKD1_2_channel"/>
</dbReference>
<dbReference type="PANTHER" id="PTHR10582:SF2">
    <property type="entry name" value="INACTIVE"/>
    <property type="match status" value="1"/>
</dbReference>
<keyword evidence="5" id="KW-0472">Membrane</keyword>
<protein>
    <recommendedName>
        <fullName evidence="7">Polycystin cation channel PKD1/PKD2 domain-containing protein</fullName>
    </recommendedName>
</protein>
<organism evidence="8 9">
    <name type="scientific">Diversispora epigaea</name>
    <dbReference type="NCBI Taxonomy" id="1348612"/>
    <lineage>
        <taxon>Eukaryota</taxon>
        <taxon>Fungi</taxon>
        <taxon>Fungi incertae sedis</taxon>
        <taxon>Mucoromycota</taxon>
        <taxon>Glomeromycotina</taxon>
        <taxon>Glomeromycetes</taxon>
        <taxon>Diversisporales</taxon>
        <taxon>Diversisporaceae</taxon>
        <taxon>Diversispora</taxon>
    </lineage>
</organism>
<sequence length="247" mass="29153">MRLMRLMRLMRFEFLSLRFMRYVVIARAFVIFLSWILLIANLVFFKNIGIFIIVIVHICRGVRWLFILLTMIVFAIAHSLLILFSSIPTNFDVETKAFEENKFEKYENSLENTWTGFLNAGYDGLSSWDSIFPVLLKIIFSFFTAIIIMNLLIAFVNDVYQNINQRINAEWTTARAQVIAIIEISFSLPKKNFLCDYFGFIDRNNKNYFPSTIIYEVSIENIEKFKEETAKDQKDHDKNRAERVEVD</sequence>
<evidence type="ECO:0000256" key="2">
    <source>
        <dbReference type="ARBA" id="ARBA00022692"/>
    </source>
</evidence>
<feature type="domain" description="Polycystin cation channel PKD1/PKD2" evidence="7">
    <location>
        <begin position="21"/>
        <end position="162"/>
    </location>
</feature>
<keyword evidence="9" id="KW-1185">Reference proteome</keyword>
<dbReference type="Pfam" id="PF08016">
    <property type="entry name" value="PKD_channel"/>
    <property type="match status" value="1"/>
</dbReference>
<dbReference type="GO" id="GO:0005886">
    <property type="term" value="C:plasma membrane"/>
    <property type="evidence" value="ECO:0007669"/>
    <property type="project" value="TreeGrafter"/>
</dbReference>
<evidence type="ECO:0000256" key="6">
    <source>
        <dbReference type="SAM" id="MobiDB-lite"/>
    </source>
</evidence>
<accession>A0A397J4Q5</accession>
<comment type="subcellular location">
    <subcellularLocation>
        <location evidence="1">Membrane</location>
        <topology evidence="1">Multi-pass membrane protein</topology>
    </subcellularLocation>
</comment>
<keyword evidence="4" id="KW-1133">Transmembrane helix</keyword>
<dbReference type="GO" id="GO:0005216">
    <property type="term" value="F:monoatomic ion channel activity"/>
    <property type="evidence" value="ECO:0007669"/>
    <property type="project" value="InterPro"/>
</dbReference>
<evidence type="ECO:0000256" key="5">
    <source>
        <dbReference type="ARBA" id="ARBA00023136"/>
    </source>
</evidence>
<feature type="region of interest" description="Disordered" evidence="6">
    <location>
        <begin position="228"/>
        <end position="247"/>
    </location>
</feature>
<dbReference type="Proteomes" id="UP000266861">
    <property type="component" value="Unassembled WGS sequence"/>
</dbReference>
<dbReference type="OrthoDB" id="2329363at2759"/>
<dbReference type="STRING" id="1348612.A0A397J4Q5"/>
<evidence type="ECO:0000256" key="1">
    <source>
        <dbReference type="ARBA" id="ARBA00004141"/>
    </source>
</evidence>
<dbReference type="PANTHER" id="PTHR10582">
    <property type="entry name" value="TRANSIENT RECEPTOR POTENTIAL ION CHANNEL PROTEIN"/>
    <property type="match status" value="1"/>
</dbReference>
<evidence type="ECO:0000256" key="4">
    <source>
        <dbReference type="ARBA" id="ARBA00022989"/>
    </source>
</evidence>